<evidence type="ECO:0000256" key="8">
    <source>
        <dbReference type="ARBA" id="ARBA00022840"/>
    </source>
</evidence>
<evidence type="ECO:0000313" key="16">
    <source>
        <dbReference type="Proteomes" id="UP001050975"/>
    </source>
</evidence>
<comment type="subunit">
    <text evidence="13">Homodimer.</text>
</comment>
<evidence type="ECO:0000256" key="11">
    <source>
        <dbReference type="ARBA" id="ARBA00023146"/>
    </source>
</evidence>
<keyword evidence="2 13" id="KW-0963">Cytoplasm</keyword>
<proteinExistence type="inferred from homology"/>
<dbReference type="CDD" id="cd00860">
    <property type="entry name" value="ThrRS_anticodon"/>
    <property type="match status" value="1"/>
</dbReference>
<dbReference type="InterPro" id="IPR002314">
    <property type="entry name" value="aa-tRNA-synt_IIb"/>
</dbReference>
<protein>
    <recommendedName>
        <fullName evidence="13">Threonine--tRNA ligase</fullName>
        <ecNumber evidence="13">6.1.1.3</ecNumber>
    </recommendedName>
    <alternativeName>
        <fullName evidence="13">Threonyl-tRNA synthetase</fullName>
        <shortName evidence="13">ThrRS</shortName>
    </alternativeName>
</protein>
<dbReference type="Pfam" id="PF07973">
    <property type="entry name" value="tRNA_SAD"/>
    <property type="match status" value="1"/>
</dbReference>
<keyword evidence="10 13" id="KW-0648">Protein biosynthesis</keyword>
<comment type="similarity">
    <text evidence="1 13">Belongs to the class-II aminoacyl-tRNA synthetase family.</text>
</comment>
<evidence type="ECO:0000256" key="5">
    <source>
        <dbReference type="ARBA" id="ARBA00022723"/>
    </source>
</evidence>
<dbReference type="CDD" id="cd00771">
    <property type="entry name" value="ThrRS_core"/>
    <property type="match status" value="1"/>
</dbReference>
<dbReference type="Pfam" id="PF03129">
    <property type="entry name" value="HGTP_anticodon"/>
    <property type="match status" value="1"/>
</dbReference>
<dbReference type="InterPro" id="IPR012947">
    <property type="entry name" value="tRNA_SAD"/>
</dbReference>
<dbReference type="SUPFAM" id="SSF55681">
    <property type="entry name" value="Class II aaRS and biotin synthetases"/>
    <property type="match status" value="1"/>
</dbReference>
<keyword evidence="7 13" id="KW-0862">Zinc</keyword>
<dbReference type="InterPro" id="IPR036621">
    <property type="entry name" value="Anticodon-bd_dom_sf"/>
</dbReference>
<keyword evidence="5 13" id="KW-0479">Metal-binding</keyword>
<dbReference type="SMART" id="SM00863">
    <property type="entry name" value="tRNA_SAD"/>
    <property type="match status" value="1"/>
</dbReference>
<dbReference type="GO" id="GO:0000049">
    <property type="term" value="F:tRNA binding"/>
    <property type="evidence" value="ECO:0007669"/>
    <property type="project" value="UniProtKB-KW"/>
</dbReference>
<evidence type="ECO:0000256" key="7">
    <source>
        <dbReference type="ARBA" id="ARBA00022833"/>
    </source>
</evidence>
<dbReference type="NCBIfam" id="TIGR00418">
    <property type="entry name" value="thrS"/>
    <property type="match status" value="1"/>
</dbReference>
<comment type="subcellular location">
    <subcellularLocation>
        <location evidence="13">Cytoplasm</location>
    </subcellularLocation>
</comment>
<evidence type="ECO:0000256" key="1">
    <source>
        <dbReference type="ARBA" id="ARBA00008226"/>
    </source>
</evidence>
<comment type="catalytic activity">
    <reaction evidence="12 13">
        <text>tRNA(Thr) + L-threonine + ATP = L-threonyl-tRNA(Thr) + AMP + diphosphate + H(+)</text>
        <dbReference type="Rhea" id="RHEA:24624"/>
        <dbReference type="Rhea" id="RHEA-COMP:9670"/>
        <dbReference type="Rhea" id="RHEA-COMP:9704"/>
        <dbReference type="ChEBI" id="CHEBI:15378"/>
        <dbReference type="ChEBI" id="CHEBI:30616"/>
        <dbReference type="ChEBI" id="CHEBI:33019"/>
        <dbReference type="ChEBI" id="CHEBI:57926"/>
        <dbReference type="ChEBI" id="CHEBI:78442"/>
        <dbReference type="ChEBI" id="CHEBI:78534"/>
        <dbReference type="ChEBI" id="CHEBI:456215"/>
        <dbReference type="EC" id="6.1.1.3"/>
    </reaction>
</comment>
<dbReference type="Proteomes" id="UP001050975">
    <property type="component" value="Unassembled WGS sequence"/>
</dbReference>
<evidence type="ECO:0000256" key="3">
    <source>
        <dbReference type="ARBA" id="ARBA00022555"/>
    </source>
</evidence>
<evidence type="ECO:0000256" key="12">
    <source>
        <dbReference type="ARBA" id="ARBA00049515"/>
    </source>
</evidence>
<keyword evidence="3 13" id="KW-0820">tRNA-binding</keyword>
<dbReference type="SUPFAM" id="SSF55186">
    <property type="entry name" value="ThrRS/AlaRS common domain"/>
    <property type="match status" value="1"/>
</dbReference>
<name>A0AAV3XF31_9CYAN</name>
<dbReference type="GO" id="GO:0006435">
    <property type="term" value="P:threonyl-tRNA aminoacylation"/>
    <property type="evidence" value="ECO:0007669"/>
    <property type="project" value="UniProtKB-UniRule"/>
</dbReference>
<evidence type="ECO:0000256" key="9">
    <source>
        <dbReference type="ARBA" id="ARBA00022884"/>
    </source>
</evidence>
<dbReference type="AlphaFoldDB" id="A0AAV3XF31"/>
<dbReference type="Gene3D" id="3.30.980.10">
    <property type="entry name" value="Threonyl-trna Synthetase, Chain A, domain 2"/>
    <property type="match status" value="1"/>
</dbReference>
<comment type="cofactor">
    <cofactor evidence="13">
        <name>Zn(2+)</name>
        <dbReference type="ChEBI" id="CHEBI:29105"/>
    </cofactor>
    <text evidence="13">Binds 1 zinc ion per subunit.</text>
</comment>
<feature type="binding site" evidence="13">
    <location>
        <position position="405"/>
    </location>
    <ligand>
        <name>Zn(2+)</name>
        <dbReference type="ChEBI" id="CHEBI:29105"/>
        <note>catalytic</note>
    </ligand>
</feature>
<keyword evidence="4 13" id="KW-0436">Ligase</keyword>
<feature type="binding site" evidence="13">
    <location>
        <position position="354"/>
    </location>
    <ligand>
        <name>Zn(2+)</name>
        <dbReference type="ChEBI" id="CHEBI:29105"/>
        <note>catalytic</note>
    </ligand>
</feature>
<dbReference type="GO" id="GO:0005524">
    <property type="term" value="F:ATP binding"/>
    <property type="evidence" value="ECO:0007669"/>
    <property type="project" value="UniProtKB-UniRule"/>
</dbReference>
<sequence length="661" mass="75578">MGRMIDSNSPGSLCCFCLPAFLPKSSPAQDPTCPMPDATIINFFLRNMVQQPSIKPESTDSPEQPVKMYLPRTNESETLKKIRHTASHVMAMAVQKLFPKAQVTIGPWIENGFYYDFDNSEPFTEKDLKAIQKEMVKIVNRKLPVIREEVTREEAQRRIKEINEPYKLEILESIKEEPITIYHLGDQWWDLCAGPHLENTGELNPKAIELESVAGAYWRGDATKAQLQRIYGTAWETAEQLAEYKRRKEEALRRDHRKLGKELGLFIFSDDVGPGLPLWTPKGTVLRSLLEDFLKQEQLKRGYLPVVTPHIAKVDLFKISGHWQKYKEDMFPLMAEDEQSAAKEEGFTLKPMNCPFHIQIYKSELRSYRELPMRLAEFGTVYRYEQSGELGGLTRVRGFTVDDSHLFVTPEQLDSEFLNVVDLILSVFNKLQLKNFKARLSFRDPASDKYIGADEAWEKAQGAIRRAVEKLGMEHFEGIGEAAFYGPKLDFIFRDALEREWQLGTVQVDYNLPERFELEYVAEDGTRQRPVMIHRAPFGSLERLIGILIEEYAGDFPLWLSPIQARLLTVSDEFLPFAKEVAEKMRSLNIRAEADTSGERLGKQIRNAEKDKIPVMGIVGAKEVETDSLSIRTRAAGELGSIPVAEVLERLKNAISNYSNF</sequence>
<keyword evidence="16" id="KW-1185">Reference proteome</keyword>
<dbReference type="GO" id="GO:0004829">
    <property type="term" value="F:threonine-tRNA ligase activity"/>
    <property type="evidence" value="ECO:0007669"/>
    <property type="project" value="UniProtKB-UniRule"/>
</dbReference>
<evidence type="ECO:0000256" key="4">
    <source>
        <dbReference type="ARBA" id="ARBA00022598"/>
    </source>
</evidence>
<evidence type="ECO:0000313" key="15">
    <source>
        <dbReference type="EMBL" id="GET39281.1"/>
    </source>
</evidence>
<dbReference type="InterPro" id="IPR045864">
    <property type="entry name" value="aa-tRNA-synth_II/BPL/LPL"/>
</dbReference>
<dbReference type="FunFam" id="3.40.50.800:FF:000001">
    <property type="entry name" value="Threonine--tRNA ligase"/>
    <property type="match status" value="1"/>
</dbReference>
<comment type="caution">
    <text evidence="15">The sequence shown here is derived from an EMBL/GenBank/DDBJ whole genome shotgun (WGS) entry which is preliminary data.</text>
</comment>
<evidence type="ECO:0000256" key="6">
    <source>
        <dbReference type="ARBA" id="ARBA00022741"/>
    </source>
</evidence>
<dbReference type="Gene3D" id="3.30.930.10">
    <property type="entry name" value="Bira Bifunctional Protein, Domain 2"/>
    <property type="match status" value="1"/>
</dbReference>
<dbReference type="InterPro" id="IPR002320">
    <property type="entry name" value="Thr-tRNA-ligase_IIa"/>
</dbReference>
<keyword evidence="9 13" id="KW-0694">RNA-binding</keyword>
<dbReference type="InterPro" id="IPR018163">
    <property type="entry name" value="Thr/Ala-tRNA-synth_IIc_edit"/>
</dbReference>
<dbReference type="Gene3D" id="3.30.54.20">
    <property type="match status" value="1"/>
</dbReference>
<dbReference type="InterPro" id="IPR033728">
    <property type="entry name" value="ThrRS_core"/>
</dbReference>
<dbReference type="EMBL" id="BLAY01000062">
    <property type="protein sequence ID" value="GET39281.1"/>
    <property type="molecule type" value="Genomic_DNA"/>
</dbReference>
<comment type="caution">
    <text evidence="13">Lacks conserved residue(s) required for the propagation of feature annotation.</text>
</comment>
<dbReference type="InterPro" id="IPR004154">
    <property type="entry name" value="Anticodon-bd"/>
</dbReference>
<dbReference type="InterPro" id="IPR047246">
    <property type="entry name" value="ThrRS_anticodon"/>
</dbReference>
<organism evidence="15 16">
    <name type="scientific">Microseira wollei NIES-4236</name>
    <dbReference type="NCBI Taxonomy" id="2530354"/>
    <lineage>
        <taxon>Bacteria</taxon>
        <taxon>Bacillati</taxon>
        <taxon>Cyanobacteriota</taxon>
        <taxon>Cyanophyceae</taxon>
        <taxon>Oscillatoriophycideae</taxon>
        <taxon>Aerosakkonematales</taxon>
        <taxon>Aerosakkonemataceae</taxon>
        <taxon>Microseira</taxon>
    </lineage>
</organism>
<dbReference type="PANTHER" id="PTHR11451:SF44">
    <property type="entry name" value="THREONINE--TRNA LIGASE, CHLOROPLASTIC_MITOCHONDRIAL 2"/>
    <property type="match status" value="1"/>
</dbReference>
<dbReference type="GO" id="GO:0005737">
    <property type="term" value="C:cytoplasm"/>
    <property type="evidence" value="ECO:0007669"/>
    <property type="project" value="UniProtKB-SubCell"/>
</dbReference>
<dbReference type="SUPFAM" id="SSF52954">
    <property type="entry name" value="Class II aaRS ABD-related"/>
    <property type="match status" value="1"/>
</dbReference>
<dbReference type="FunFam" id="3.30.930.10:FF:000002">
    <property type="entry name" value="Threonine--tRNA ligase"/>
    <property type="match status" value="1"/>
</dbReference>
<dbReference type="EC" id="6.1.1.3" evidence="13"/>
<dbReference type="Gene3D" id="3.40.50.800">
    <property type="entry name" value="Anticodon-binding domain"/>
    <property type="match status" value="1"/>
</dbReference>
<accession>A0AAV3XF31</accession>
<dbReference type="InterPro" id="IPR006195">
    <property type="entry name" value="aa-tRNA-synth_II"/>
</dbReference>
<evidence type="ECO:0000256" key="2">
    <source>
        <dbReference type="ARBA" id="ARBA00022490"/>
    </source>
</evidence>
<evidence type="ECO:0000259" key="14">
    <source>
        <dbReference type="PROSITE" id="PS50862"/>
    </source>
</evidence>
<evidence type="ECO:0000256" key="13">
    <source>
        <dbReference type="HAMAP-Rule" id="MF_00184"/>
    </source>
</evidence>
<gene>
    <name evidence="13 15" type="primary">thrS</name>
    <name evidence="15" type="ORF">MiSe_40450</name>
</gene>
<reference evidence="15" key="1">
    <citation type="submission" date="2019-10" db="EMBL/GenBank/DDBJ databases">
        <title>Draft genome sequece of Microseira wollei NIES-4236.</title>
        <authorList>
            <person name="Yamaguchi H."/>
            <person name="Suzuki S."/>
            <person name="Kawachi M."/>
        </authorList>
    </citation>
    <scope>NUCLEOTIDE SEQUENCE</scope>
    <source>
        <strain evidence="15">NIES-4236</strain>
    </source>
</reference>
<dbReference type="HAMAP" id="MF_00184">
    <property type="entry name" value="Thr_tRNA_synth"/>
    <property type="match status" value="1"/>
</dbReference>
<feature type="binding site" evidence="13">
    <location>
        <position position="534"/>
    </location>
    <ligand>
        <name>Zn(2+)</name>
        <dbReference type="ChEBI" id="CHEBI:29105"/>
        <note>catalytic</note>
    </ligand>
</feature>
<feature type="domain" description="Aminoacyl-transfer RNA synthetases class-II family profile" evidence="14">
    <location>
        <begin position="286"/>
        <end position="557"/>
    </location>
</feature>
<keyword evidence="8 13" id="KW-0067">ATP-binding</keyword>
<dbReference type="PRINTS" id="PR01047">
    <property type="entry name" value="TRNASYNTHTHR"/>
</dbReference>
<evidence type="ECO:0000256" key="10">
    <source>
        <dbReference type="ARBA" id="ARBA00022917"/>
    </source>
</evidence>
<dbReference type="PANTHER" id="PTHR11451">
    <property type="entry name" value="THREONINE-TRNA LIGASE"/>
    <property type="match status" value="1"/>
</dbReference>
<dbReference type="PROSITE" id="PS50862">
    <property type="entry name" value="AA_TRNA_LIGASE_II"/>
    <property type="match status" value="1"/>
</dbReference>
<dbReference type="FunFam" id="3.30.54.20:FF:000002">
    <property type="entry name" value="Threonine--tRNA ligase"/>
    <property type="match status" value="1"/>
</dbReference>
<dbReference type="GO" id="GO:0046872">
    <property type="term" value="F:metal ion binding"/>
    <property type="evidence" value="ECO:0007669"/>
    <property type="project" value="UniProtKB-KW"/>
</dbReference>
<keyword evidence="6 13" id="KW-0547">Nucleotide-binding</keyword>
<keyword evidence="11 13" id="KW-0030">Aminoacyl-tRNA synthetase</keyword>
<dbReference type="Pfam" id="PF00587">
    <property type="entry name" value="tRNA-synt_2b"/>
    <property type="match status" value="1"/>
</dbReference>